<dbReference type="GO" id="GO:0045454">
    <property type="term" value="P:cell redox homeostasis"/>
    <property type="evidence" value="ECO:0007669"/>
    <property type="project" value="TreeGrafter"/>
</dbReference>
<dbReference type="PANTHER" id="PTHR34386">
    <property type="entry name" value="GLUTAREDOXIN"/>
    <property type="match status" value="1"/>
</dbReference>
<protein>
    <recommendedName>
        <fullName evidence="2">DUF547 domain-containing protein</fullName>
    </recommendedName>
</protein>
<evidence type="ECO:0000313" key="4">
    <source>
        <dbReference type="Proteomes" id="UP000184171"/>
    </source>
</evidence>
<sequence>MKKITFLLLGCCFLLTAAAQAFDHKHTAWNRLLRENVYWNSSGVASTVDYQSLAKRQAELDQYLAGLSAVTEEDYNDWQKQQQLAFLINAYNAFTIKLILGKYPDLESIKDLGSLFTSPWKKRFFSLLGKERHLDEIEHDMIRQPGVFGDPRIHAAVVCASIGCPGIRDEAFVAKKIDGQLEDSMRRFLSDRARNRYNPATDELEISKIFDWYGDDFIGFRGHPSVSAFLSDYAELLTDDKALQLRIKAGDTPLDYLDYDWDLNDYRP</sequence>
<gene>
    <name evidence="3" type="ORF">SAMN02745165_02389</name>
</gene>
<feature type="chain" id="PRO_5012387032" description="DUF547 domain-containing protein" evidence="1">
    <location>
        <begin position="22"/>
        <end position="268"/>
    </location>
</feature>
<dbReference type="RefSeq" id="WP_072908964.1">
    <property type="nucleotide sequence ID" value="NZ_FQZT01000008.1"/>
</dbReference>
<reference evidence="3 4" key="1">
    <citation type="submission" date="2016-11" db="EMBL/GenBank/DDBJ databases">
        <authorList>
            <person name="Jaros S."/>
            <person name="Januszkiewicz K."/>
            <person name="Wedrychowicz H."/>
        </authorList>
    </citation>
    <scope>NUCLEOTIDE SEQUENCE [LARGE SCALE GENOMIC DNA]</scope>
    <source>
        <strain evidence="3 4">DSM 5091</strain>
    </source>
</reference>
<keyword evidence="1" id="KW-0732">Signal</keyword>
<accession>A0A1M6JC25</accession>
<dbReference type="InterPro" id="IPR006869">
    <property type="entry name" value="DUF547"/>
</dbReference>
<dbReference type="STRING" id="1122189.SAMN02745165_02389"/>
<dbReference type="InterPro" id="IPR051548">
    <property type="entry name" value="Grx-like_ET"/>
</dbReference>
<dbReference type="GO" id="GO:0009055">
    <property type="term" value="F:electron transfer activity"/>
    <property type="evidence" value="ECO:0007669"/>
    <property type="project" value="TreeGrafter"/>
</dbReference>
<dbReference type="Proteomes" id="UP000184171">
    <property type="component" value="Unassembled WGS sequence"/>
</dbReference>
<name>A0A1M6JC25_MALRU</name>
<dbReference type="PANTHER" id="PTHR34386:SF1">
    <property type="entry name" value="GLUTAREDOXIN-LIKE PROTEIN NRDH"/>
    <property type="match status" value="1"/>
</dbReference>
<dbReference type="EMBL" id="FQZT01000008">
    <property type="protein sequence ID" value="SHJ44265.1"/>
    <property type="molecule type" value="Genomic_DNA"/>
</dbReference>
<organism evidence="3 4">
    <name type="scientific">Malonomonas rubra DSM 5091</name>
    <dbReference type="NCBI Taxonomy" id="1122189"/>
    <lineage>
        <taxon>Bacteria</taxon>
        <taxon>Pseudomonadati</taxon>
        <taxon>Thermodesulfobacteriota</taxon>
        <taxon>Desulfuromonadia</taxon>
        <taxon>Desulfuromonadales</taxon>
        <taxon>Geopsychrobacteraceae</taxon>
        <taxon>Malonomonas</taxon>
    </lineage>
</organism>
<dbReference type="AlphaFoldDB" id="A0A1M6JC25"/>
<feature type="signal peptide" evidence="1">
    <location>
        <begin position="1"/>
        <end position="21"/>
    </location>
</feature>
<feature type="domain" description="DUF547" evidence="2">
    <location>
        <begin position="77"/>
        <end position="189"/>
    </location>
</feature>
<evidence type="ECO:0000313" key="3">
    <source>
        <dbReference type="EMBL" id="SHJ44265.1"/>
    </source>
</evidence>
<dbReference type="OrthoDB" id="526867at2"/>
<proteinExistence type="predicted"/>
<keyword evidence="4" id="KW-1185">Reference proteome</keyword>
<dbReference type="Pfam" id="PF04784">
    <property type="entry name" value="DUF547"/>
    <property type="match status" value="1"/>
</dbReference>
<evidence type="ECO:0000256" key="1">
    <source>
        <dbReference type="SAM" id="SignalP"/>
    </source>
</evidence>
<evidence type="ECO:0000259" key="2">
    <source>
        <dbReference type="Pfam" id="PF04784"/>
    </source>
</evidence>